<accession>A0AAE1RU74</accession>
<dbReference type="EMBL" id="JAVYJV010000012">
    <property type="protein sequence ID" value="KAK4357988.1"/>
    <property type="molecule type" value="Genomic_DNA"/>
</dbReference>
<protein>
    <submittedName>
        <fullName evidence="1">Uncharacterized protein</fullName>
    </submittedName>
</protein>
<organism evidence="1 2">
    <name type="scientific">Anisodus tanguticus</name>
    <dbReference type="NCBI Taxonomy" id="243964"/>
    <lineage>
        <taxon>Eukaryota</taxon>
        <taxon>Viridiplantae</taxon>
        <taxon>Streptophyta</taxon>
        <taxon>Embryophyta</taxon>
        <taxon>Tracheophyta</taxon>
        <taxon>Spermatophyta</taxon>
        <taxon>Magnoliopsida</taxon>
        <taxon>eudicotyledons</taxon>
        <taxon>Gunneridae</taxon>
        <taxon>Pentapetalae</taxon>
        <taxon>asterids</taxon>
        <taxon>lamiids</taxon>
        <taxon>Solanales</taxon>
        <taxon>Solanaceae</taxon>
        <taxon>Solanoideae</taxon>
        <taxon>Hyoscyameae</taxon>
        <taxon>Anisodus</taxon>
    </lineage>
</organism>
<reference evidence="1" key="1">
    <citation type="submission" date="2023-12" db="EMBL/GenBank/DDBJ databases">
        <title>Genome assembly of Anisodus tanguticus.</title>
        <authorList>
            <person name="Wang Y.-J."/>
        </authorList>
    </citation>
    <scope>NUCLEOTIDE SEQUENCE</scope>
    <source>
        <strain evidence="1">KB-2021</strain>
        <tissue evidence="1">Leaf</tissue>
    </source>
</reference>
<evidence type="ECO:0000313" key="1">
    <source>
        <dbReference type="EMBL" id="KAK4357988.1"/>
    </source>
</evidence>
<sequence length="218" mass="24477">MYLNTGALALNSYGQVHTTFSLVHGASDTKVPKDDEILGWVLMQQNNHIEAGDAYRRALVIAPKNNKDVQFGYLHDKVGEEKGTLELNQHWQMNLEISNFIAAIQTVPPVQKSLKPDIFHGNLLNIDAPPLYSSKFVKEPVTTLFPEGLKRTRFENAADPVRRIAGEYQGALREAENKMRKMSIPPEIKEDRWGVMLPHSKDVKQAIIAAAPAQVMKH</sequence>
<gene>
    <name evidence="1" type="ORF">RND71_023598</name>
</gene>
<evidence type="ECO:0000313" key="2">
    <source>
        <dbReference type="Proteomes" id="UP001291623"/>
    </source>
</evidence>
<dbReference type="Proteomes" id="UP001291623">
    <property type="component" value="Unassembled WGS sequence"/>
</dbReference>
<keyword evidence="2" id="KW-1185">Reference proteome</keyword>
<comment type="caution">
    <text evidence="1">The sequence shown here is derived from an EMBL/GenBank/DDBJ whole genome shotgun (WGS) entry which is preliminary data.</text>
</comment>
<dbReference type="AlphaFoldDB" id="A0AAE1RU74"/>
<proteinExistence type="predicted"/>
<name>A0AAE1RU74_9SOLA</name>